<dbReference type="Gene3D" id="2.40.50.180">
    <property type="entry name" value="CheA-289, Domain 4"/>
    <property type="match status" value="1"/>
</dbReference>
<dbReference type="AlphaFoldDB" id="A5GBW6"/>
<dbReference type="RefSeq" id="WP_011937657.1">
    <property type="nucleotide sequence ID" value="NC_009483.1"/>
</dbReference>
<dbReference type="PROSITE" id="PS50851">
    <property type="entry name" value="CHEW"/>
    <property type="match status" value="1"/>
</dbReference>
<proteinExistence type="predicted"/>
<dbReference type="STRING" id="351605.Gura_0723"/>
<evidence type="ECO:0000313" key="2">
    <source>
        <dbReference type="EMBL" id="ABQ24933.1"/>
    </source>
</evidence>
<dbReference type="OrthoDB" id="5398490at2"/>
<dbReference type="GO" id="GO:0005829">
    <property type="term" value="C:cytosol"/>
    <property type="evidence" value="ECO:0007669"/>
    <property type="project" value="TreeGrafter"/>
</dbReference>
<dbReference type="EMBL" id="CP000698">
    <property type="protein sequence ID" value="ABQ24933.1"/>
    <property type="molecule type" value="Genomic_DNA"/>
</dbReference>
<dbReference type="GO" id="GO:0007165">
    <property type="term" value="P:signal transduction"/>
    <property type="evidence" value="ECO:0007669"/>
    <property type="project" value="InterPro"/>
</dbReference>
<dbReference type="InterPro" id="IPR002545">
    <property type="entry name" value="CheW-lke_dom"/>
</dbReference>
<evidence type="ECO:0000313" key="3">
    <source>
        <dbReference type="Proteomes" id="UP000006695"/>
    </source>
</evidence>
<accession>A5GBW6</accession>
<dbReference type="PANTHER" id="PTHR22617">
    <property type="entry name" value="CHEMOTAXIS SENSOR HISTIDINE KINASE-RELATED"/>
    <property type="match status" value="1"/>
</dbReference>
<gene>
    <name evidence="2" type="ordered locus">Gura_0723</name>
</gene>
<sequence length="142" mass="15528">MKNNGTARYLIFALRGAQYALDLQDVAEVVEPPPTFPIPCAPGHFVGIMNFHGNLTSVLDLANFQNMGNLTPEGKVLVLDSRLANLALWVDSVISIVSAESLRRESAVDDEMTAELLHNGTDKIRLLALDNLIQKLEATIND</sequence>
<feature type="domain" description="CheW-like" evidence="1">
    <location>
        <begin position="6"/>
        <end position="138"/>
    </location>
</feature>
<dbReference type="KEGG" id="gur:Gura_0723"/>
<dbReference type="SUPFAM" id="SSF50341">
    <property type="entry name" value="CheW-like"/>
    <property type="match status" value="1"/>
</dbReference>
<dbReference type="Gene3D" id="2.30.30.40">
    <property type="entry name" value="SH3 Domains"/>
    <property type="match status" value="1"/>
</dbReference>
<reference evidence="2 3" key="1">
    <citation type="submission" date="2007-05" db="EMBL/GenBank/DDBJ databases">
        <title>Complete sequence of Geobacter uraniireducens Rf4.</title>
        <authorList>
            <consortium name="US DOE Joint Genome Institute"/>
            <person name="Copeland A."/>
            <person name="Lucas S."/>
            <person name="Lapidus A."/>
            <person name="Barry K."/>
            <person name="Detter J.C."/>
            <person name="Glavina del Rio T."/>
            <person name="Hammon N."/>
            <person name="Israni S."/>
            <person name="Dalin E."/>
            <person name="Tice H."/>
            <person name="Pitluck S."/>
            <person name="Chertkov O."/>
            <person name="Brettin T."/>
            <person name="Bruce D."/>
            <person name="Han C."/>
            <person name="Schmutz J."/>
            <person name="Larimer F."/>
            <person name="Land M."/>
            <person name="Hauser L."/>
            <person name="Kyrpides N."/>
            <person name="Mikhailova N."/>
            <person name="Shelobolina E."/>
            <person name="Aklujkar M."/>
            <person name="Lovley D."/>
            <person name="Richardson P."/>
        </authorList>
    </citation>
    <scope>NUCLEOTIDE SEQUENCE [LARGE SCALE GENOMIC DNA]</scope>
    <source>
        <strain evidence="2 3">Rf4</strain>
    </source>
</reference>
<dbReference type="InterPro" id="IPR039315">
    <property type="entry name" value="CheW"/>
</dbReference>
<evidence type="ECO:0000259" key="1">
    <source>
        <dbReference type="PROSITE" id="PS50851"/>
    </source>
</evidence>
<dbReference type="Proteomes" id="UP000006695">
    <property type="component" value="Chromosome"/>
</dbReference>
<protein>
    <submittedName>
        <fullName evidence="2">Putative CheW protein</fullName>
    </submittedName>
</protein>
<name>A5GBW6_GEOUR</name>
<dbReference type="GO" id="GO:0006935">
    <property type="term" value="P:chemotaxis"/>
    <property type="evidence" value="ECO:0007669"/>
    <property type="project" value="InterPro"/>
</dbReference>
<keyword evidence="3" id="KW-1185">Reference proteome</keyword>
<dbReference type="HOGENOM" id="CLU_148001_0_0_7"/>
<dbReference type="InterPro" id="IPR036061">
    <property type="entry name" value="CheW-like_dom_sf"/>
</dbReference>
<dbReference type="PANTHER" id="PTHR22617:SF43">
    <property type="entry name" value="PROTEIN PILI"/>
    <property type="match status" value="1"/>
</dbReference>
<dbReference type="Pfam" id="PF01584">
    <property type="entry name" value="CheW"/>
    <property type="match status" value="1"/>
</dbReference>
<organism evidence="2 3">
    <name type="scientific">Geotalea uraniireducens (strain Rf4)</name>
    <name type="common">Geobacter uraniireducens</name>
    <dbReference type="NCBI Taxonomy" id="351605"/>
    <lineage>
        <taxon>Bacteria</taxon>
        <taxon>Pseudomonadati</taxon>
        <taxon>Thermodesulfobacteriota</taxon>
        <taxon>Desulfuromonadia</taxon>
        <taxon>Geobacterales</taxon>
        <taxon>Geobacteraceae</taxon>
        <taxon>Geotalea</taxon>
    </lineage>
</organism>
<dbReference type="SMART" id="SM00260">
    <property type="entry name" value="CheW"/>
    <property type="match status" value="1"/>
</dbReference>